<dbReference type="AlphaFoldDB" id="A0A5J4VD05"/>
<dbReference type="EMBL" id="SNRW01008013">
    <property type="protein sequence ID" value="KAA6380254.1"/>
    <property type="molecule type" value="Genomic_DNA"/>
</dbReference>
<comment type="caution">
    <text evidence="1">The sequence shown here is derived from an EMBL/GenBank/DDBJ whole genome shotgun (WGS) entry which is preliminary data.</text>
</comment>
<accession>A0A5J4VD05</accession>
<reference evidence="1 2" key="1">
    <citation type="submission" date="2019-03" db="EMBL/GenBank/DDBJ databases">
        <title>Single cell metagenomics reveals metabolic interactions within the superorganism composed of flagellate Streblomastix strix and complex community of Bacteroidetes bacteria on its surface.</title>
        <authorList>
            <person name="Treitli S.C."/>
            <person name="Kolisko M."/>
            <person name="Husnik F."/>
            <person name="Keeling P."/>
            <person name="Hampl V."/>
        </authorList>
    </citation>
    <scope>NUCLEOTIDE SEQUENCE [LARGE SCALE GENOMIC DNA]</scope>
    <source>
        <strain evidence="1">ST1C</strain>
    </source>
</reference>
<name>A0A5J4VD05_9EUKA</name>
<sequence length="75" mass="8715">MVVLPDSLKLVAKRLYQLYSLYFGLVLLHRFTHLHPLQHYPHGLQLFKDLLSPAFKLRLWAPELGYKPVSCSTVP</sequence>
<gene>
    <name evidence="1" type="ORF">EZS28_024224</name>
</gene>
<evidence type="ECO:0000313" key="2">
    <source>
        <dbReference type="Proteomes" id="UP000324800"/>
    </source>
</evidence>
<dbReference type="Proteomes" id="UP000324800">
    <property type="component" value="Unassembled WGS sequence"/>
</dbReference>
<organism evidence="1 2">
    <name type="scientific">Streblomastix strix</name>
    <dbReference type="NCBI Taxonomy" id="222440"/>
    <lineage>
        <taxon>Eukaryota</taxon>
        <taxon>Metamonada</taxon>
        <taxon>Preaxostyla</taxon>
        <taxon>Oxymonadida</taxon>
        <taxon>Streblomastigidae</taxon>
        <taxon>Streblomastix</taxon>
    </lineage>
</organism>
<proteinExistence type="predicted"/>
<protein>
    <submittedName>
        <fullName evidence="1">Uncharacterized protein</fullName>
    </submittedName>
</protein>
<evidence type="ECO:0000313" key="1">
    <source>
        <dbReference type="EMBL" id="KAA6380254.1"/>
    </source>
</evidence>